<dbReference type="PANTHER" id="PTHR33365:SF11">
    <property type="entry name" value="TAT PATHWAY SIGNAL SEQUENCE"/>
    <property type="match status" value="1"/>
</dbReference>
<dbReference type="EMBL" id="KB467954">
    <property type="protein sequence ID" value="PCH39114.1"/>
    <property type="molecule type" value="Genomic_DNA"/>
</dbReference>
<dbReference type="GO" id="GO:0016491">
    <property type="term" value="F:oxidoreductase activity"/>
    <property type="evidence" value="ECO:0007669"/>
    <property type="project" value="UniProtKB-KW"/>
</dbReference>
<evidence type="ECO:0000256" key="2">
    <source>
        <dbReference type="ARBA" id="ARBA00023002"/>
    </source>
</evidence>
<dbReference type="PANTHER" id="PTHR33365">
    <property type="entry name" value="YALI0B05434P"/>
    <property type="match status" value="1"/>
</dbReference>
<keyword evidence="2" id="KW-0560">Oxidoreductase</keyword>
<comment type="similarity">
    <text evidence="3">Belongs to the ustYa family.</text>
</comment>
<organism evidence="4 5">
    <name type="scientific">Wolfiporia cocos (strain MD-104)</name>
    <name type="common">Brown rot fungus</name>
    <dbReference type="NCBI Taxonomy" id="742152"/>
    <lineage>
        <taxon>Eukaryota</taxon>
        <taxon>Fungi</taxon>
        <taxon>Dikarya</taxon>
        <taxon>Basidiomycota</taxon>
        <taxon>Agaricomycotina</taxon>
        <taxon>Agaricomycetes</taxon>
        <taxon>Polyporales</taxon>
        <taxon>Phaeolaceae</taxon>
        <taxon>Wolfiporia</taxon>
    </lineage>
</organism>
<dbReference type="Proteomes" id="UP000218811">
    <property type="component" value="Unassembled WGS sequence"/>
</dbReference>
<dbReference type="STRING" id="742152.A0A2H3JR15"/>
<dbReference type="OrthoDB" id="3687641at2759"/>
<gene>
    <name evidence="4" type="ORF">WOLCODRAFT_85109</name>
</gene>
<evidence type="ECO:0000256" key="1">
    <source>
        <dbReference type="ARBA" id="ARBA00004685"/>
    </source>
</evidence>
<sequence length="161" mass="18301">MTFDPGCSAYQGHDHPQTLPLADIDLVALTVEESVHYPLSGSDSDDEWNSLSSEGYGYVRLGLNNRLFIVTMFHELHCLRMLNFAFGGDRVATPEHIRHCLGYLKEGILCSPDLTIEPGNFEERDFEVERTGATHICRDWSAVYPVMSENYRSWKHSTAEF</sequence>
<reference evidence="4 5" key="1">
    <citation type="journal article" date="2012" name="Science">
        <title>The Paleozoic origin of enzymatic lignin decomposition reconstructed from 31 fungal genomes.</title>
        <authorList>
            <person name="Floudas D."/>
            <person name="Binder M."/>
            <person name="Riley R."/>
            <person name="Barry K."/>
            <person name="Blanchette R.A."/>
            <person name="Henrissat B."/>
            <person name="Martinez A.T."/>
            <person name="Otillar R."/>
            <person name="Spatafora J.W."/>
            <person name="Yadav J.S."/>
            <person name="Aerts A."/>
            <person name="Benoit I."/>
            <person name="Boyd A."/>
            <person name="Carlson A."/>
            <person name="Copeland A."/>
            <person name="Coutinho P.M."/>
            <person name="de Vries R.P."/>
            <person name="Ferreira P."/>
            <person name="Findley K."/>
            <person name="Foster B."/>
            <person name="Gaskell J."/>
            <person name="Glotzer D."/>
            <person name="Gorecki P."/>
            <person name="Heitman J."/>
            <person name="Hesse C."/>
            <person name="Hori C."/>
            <person name="Igarashi K."/>
            <person name="Jurgens J.A."/>
            <person name="Kallen N."/>
            <person name="Kersten P."/>
            <person name="Kohler A."/>
            <person name="Kuees U."/>
            <person name="Kumar T.K.A."/>
            <person name="Kuo A."/>
            <person name="LaButti K."/>
            <person name="Larrondo L.F."/>
            <person name="Lindquist E."/>
            <person name="Ling A."/>
            <person name="Lombard V."/>
            <person name="Lucas S."/>
            <person name="Lundell T."/>
            <person name="Martin R."/>
            <person name="McLaughlin D.J."/>
            <person name="Morgenstern I."/>
            <person name="Morin E."/>
            <person name="Murat C."/>
            <person name="Nagy L.G."/>
            <person name="Nolan M."/>
            <person name="Ohm R.A."/>
            <person name="Patyshakuliyeva A."/>
            <person name="Rokas A."/>
            <person name="Ruiz-Duenas F.J."/>
            <person name="Sabat G."/>
            <person name="Salamov A."/>
            <person name="Samejima M."/>
            <person name="Schmutz J."/>
            <person name="Slot J.C."/>
            <person name="St John F."/>
            <person name="Stenlid J."/>
            <person name="Sun H."/>
            <person name="Sun S."/>
            <person name="Syed K."/>
            <person name="Tsang A."/>
            <person name="Wiebenga A."/>
            <person name="Young D."/>
            <person name="Pisabarro A."/>
            <person name="Eastwood D.C."/>
            <person name="Martin F."/>
            <person name="Cullen D."/>
            <person name="Grigoriev I.V."/>
            <person name="Hibbett D.S."/>
        </authorList>
    </citation>
    <scope>NUCLEOTIDE SEQUENCE [LARGE SCALE GENOMIC DNA]</scope>
    <source>
        <strain evidence="4 5">MD-104</strain>
    </source>
</reference>
<dbReference type="OMA" id="ECKDWAP"/>
<accession>A0A2H3JR15</accession>
<dbReference type="InterPro" id="IPR021765">
    <property type="entry name" value="UstYa-like"/>
</dbReference>
<evidence type="ECO:0000313" key="4">
    <source>
        <dbReference type="EMBL" id="PCH39114.1"/>
    </source>
</evidence>
<name>A0A2H3JR15_WOLCO</name>
<evidence type="ECO:0000313" key="5">
    <source>
        <dbReference type="Proteomes" id="UP000218811"/>
    </source>
</evidence>
<dbReference type="Pfam" id="PF11807">
    <property type="entry name" value="UstYa"/>
    <property type="match status" value="1"/>
</dbReference>
<comment type="pathway">
    <text evidence="1">Mycotoxin biosynthesis.</text>
</comment>
<proteinExistence type="inferred from homology"/>
<evidence type="ECO:0000256" key="3">
    <source>
        <dbReference type="ARBA" id="ARBA00035112"/>
    </source>
</evidence>
<dbReference type="GO" id="GO:0043386">
    <property type="term" value="P:mycotoxin biosynthetic process"/>
    <property type="evidence" value="ECO:0007669"/>
    <property type="project" value="InterPro"/>
</dbReference>
<protein>
    <submittedName>
        <fullName evidence="4">Uncharacterized protein</fullName>
    </submittedName>
</protein>
<dbReference type="AlphaFoldDB" id="A0A2H3JR15"/>
<keyword evidence="5" id="KW-1185">Reference proteome</keyword>